<accession>A0A0T6LV94</accession>
<dbReference type="PANTHER" id="PTHR34404">
    <property type="entry name" value="REGULATORY PROTEIN, FMDB FAMILY"/>
    <property type="match status" value="1"/>
</dbReference>
<reference evidence="3 4" key="1">
    <citation type="submission" date="2015-10" db="EMBL/GenBank/DDBJ databases">
        <title>Draft genome sequence of pyrrolomycin-producing Streptomyces vitaminophilus.</title>
        <authorList>
            <person name="Graham D.E."/>
            <person name="Mahan K.M."/>
            <person name="Klingeman D.M."/>
            <person name="Hettich R.L."/>
            <person name="Parry R.J."/>
        </authorList>
    </citation>
    <scope>NUCLEOTIDE SEQUENCE [LARGE SCALE GENOMIC DNA]</scope>
    <source>
        <strain evidence="3 4">ATCC 31673</strain>
    </source>
</reference>
<gene>
    <name evidence="3" type="ORF">AQ490_17430</name>
</gene>
<dbReference type="SMART" id="SM00834">
    <property type="entry name" value="CxxC_CXXC_SSSS"/>
    <property type="match status" value="1"/>
</dbReference>
<proteinExistence type="predicted"/>
<keyword evidence="4" id="KW-1185">Reference proteome</keyword>
<dbReference type="Proteomes" id="UP000050867">
    <property type="component" value="Unassembled WGS sequence"/>
</dbReference>
<dbReference type="AlphaFoldDB" id="A0A0T6LV94"/>
<sequence length="117" mass="11655">MPTYQYQCTECGEGLEAVQKFTDEALTTCPSCEGRLRKVFSAVGVVFKGSGFYRNDSRAGASGGAKSSSNASGESSSKESTSGSSGSKDSGGSSTKSDKGSSSGSTKTGSTTGSTAA</sequence>
<feature type="region of interest" description="Disordered" evidence="1">
    <location>
        <begin position="52"/>
        <end position="117"/>
    </location>
</feature>
<protein>
    <submittedName>
        <fullName evidence="3">FmdB family transcriptional regulator</fullName>
    </submittedName>
</protein>
<comment type="caution">
    <text evidence="3">The sequence shown here is derived from an EMBL/GenBank/DDBJ whole genome shotgun (WGS) entry which is preliminary data.</text>
</comment>
<feature type="compositionally biased region" description="Low complexity" evidence="1">
    <location>
        <begin position="64"/>
        <end position="117"/>
    </location>
</feature>
<dbReference type="InterPro" id="IPR013429">
    <property type="entry name" value="Regulatory_FmdB_Zinc_ribbon"/>
</dbReference>
<feature type="domain" description="Putative regulatory protein FmdB zinc ribbon" evidence="2">
    <location>
        <begin position="1"/>
        <end position="41"/>
    </location>
</feature>
<dbReference type="STRING" id="76728.AQ490_17430"/>
<dbReference type="EMBL" id="LLZU01000007">
    <property type="protein sequence ID" value="KRV50011.1"/>
    <property type="molecule type" value="Genomic_DNA"/>
</dbReference>
<dbReference type="eggNOG" id="COG2331">
    <property type="taxonomic scope" value="Bacteria"/>
</dbReference>
<evidence type="ECO:0000313" key="3">
    <source>
        <dbReference type="EMBL" id="KRV50011.1"/>
    </source>
</evidence>
<evidence type="ECO:0000259" key="2">
    <source>
        <dbReference type="SMART" id="SM00834"/>
    </source>
</evidence>
<dbReference type="Pfam" id="PF09723">
    <property type="entry name" value="Zn_ribbon_8"/>
    <property type="match status" value="1"/>
</dbReference>
<evidence type="ECO:0000256" key="1">
    <source>
        <dbReference type="SAM" id="MobiDB-lite"/>
    </source>
</evidence>
<dbReference type="OrthoDB" id="9813321at2"/>
<name>A0A0T6LV94_WENVI</name>
<dbReference type="NCBIfam" id="TIGR02605">
    <property type="entry name" value="CxxC_CxxC_SSSS"/>
    <property type="match status" value="1"/>
</dbReference>
<organism evidence="3 4">
    <name type="scientific">Wenjunlia vitaminophila</name>
    <name type="common">Streptomyces vitaminophilus</name>
    <dbReference type="NCBI Taxonomy" id="76728"/>
    <lineage>
        <taxon>Bacteria</taxon>
        <taxon>Bacillati</taxon>
        <taxon>Actinomycetota</taxon>
        <taxon>Actinomycetes</taxon>
        <taxon>Kitasatosporales</taxon>
        <taxon>Streptomycetaceae</taxon>
        <taxon>Wenjunlia</taxon>
    </lineage>
</organism>
<dbReference type="PANTHER" id="PTHR34404:SF2">
    <property type="entry name" value="CONSERVED SERINE RICH PROTEIN"/>
    <property type="match status" value="1"/>
</dbReference>
<dbReference type="RefSeq" id="WP_018384614.1">
    <property type="nucleotide sequence ID" value="NZ_LLZU01000007.1"/>
</dbReference>
<evidence type="ECO:0000313" key="4">
    <source>
        <dbReference type="Proteomes" id="UP000050867"/>
    </source>
</evidence>